<evidence type="ECO:0000313" key="2">
    <source>
        <dbReference type="EMBL" id="MBC1491159.1"/>
    </source>
</evidence>
<reference evidence="2 3" key="1">
    <citation type="submission" date="2020-03" db="EMBL/GenBank/DDBJ databases">
        <title>Soil Listeria distribution.</title>
        <authorList>
            <person name="Liao J."/>
            <person name="Wiedmann M."/>
        </authorList>
    </citation>
    <scope>NUCLEOTIDE SEQUENCE [LARGE SCALE GENOMIC DNA]</scope>
    <source>
        <strain evidence="2 3">FSL L7-1547</strain>
    </source>
</reference>
<dbReference type="InterPro" id="IPR008822">
    <property type="entry name" value="Endonuclease_RusA-like"/>
</dbReference>
<proteinExistence type="predicted"/>
<comment type="caution">
    <text evidence="2">The sequence shown here is derived from an EMBL/GenBank/DDBJ whole genome shotgun (WGS) entry which is preliminary data.</text>
</comment>
<dbReference type="EMBL" id="JAASTX010000004">
    <property type="protein sequence ID" value="MBC1491159.1"/>
    <property type="molecule type" value="Genomic_DNA"/>
</dbReference>
<dbReference type="SUPFAM" id="SSF103084">
    <property type="entry name" value="Holliday junction resolvase RusA"/>
    <property type="match status" value="1"/>
</dbReference>
<dbReference type="EMBL" id="JAASTX010000004">
    <property type="protein sequence ID" value="MBC1490926.1"/>
    <property type="molecule type" value="Genomic_DNA"/>
</dbReference>
<dbReference type="AlphaFoldDB" id="A0A7X0XBN4"/>
<sequence length="174" mass="20524">MFRAVYQGRPKPAERARVRFSTGSKTYYMHIPESYRAYQNRLKDFFSQYAEDADLKELFRARNLIYGLSIKLVFRLKGRGQHPFYQLRPDIDNLYKAVTDALFLSDVNIKHVGFEEDEEGNKILDNDGNPIKKYKQKIDDSRVVHAELLKLRVDTEEEEQFTIVIRNVAEEDIQ</sequence>
<dbReference type="RefSeq" id="WP_185416782.1">
    <property type="nucleotide sequence ID" value="NZ_JAARQU010000004.1"/>
</dbReference>
<organism evidence="2 3">
    <name type="scientific">Listeria booriae</name>
    <dbReference type="NCBI Taxonomy" id="1552123"/>
    <lineage>
        <taxon>Bacteria</taxon>
        <taxon>Bacillati</taxon>
        <taxon>Bacillota</taxon>
        <taxon>Bacilli</taxon>
        <taxon>Bacillales</taxon>
        <taxon>Listeriaceae</taxon>
        <taxon>Listeria</taxon>
    </lineage>
</organism>
<evidence type="ECO:0000313" key="3">
    <source>
        <dbReference type="Proteomes" id="UP000533953"/>
    </source>
</evidence>
<dbReference type="Gene3D" id="3.30.1330.70">
    <property type="entry name" value="Holliday junction resolvase RusA"/>
    <property type="match status" value="1"/>
</dbReference>
<name>A0A7X0XBN4_9LIST</name>
<dbReference type="Pfam" id="PF05866">
    <property type="entry name" value="RusA"/>
    <property type="match status" value="1"/>
</dbReference>
<gene>
    <name evidence="1" type="ORF">HCI99_03725</name>
    <name evidence="2" type="ORF">HCI99_04910</name>
</gene>
<evidence type="ECO:0000313" key="1">
    <source>
        <dbReference type="EMBL" id="MBC1490926.1"/>
    </source>
</evidence>
<dbReference type="Proteomes" id="UP000533953">
    <property type="component" value="Unassembled WGS sequence"/>
</dbReference>
<dbReference type="InterPro" id="IPR036614">
    <property type="entry name" value="RusA-like_sf"/>
</dbReference>
<protein>
    <submittedName>
        <fullName evidence="2">RusA family crossover junction endodeoxyribonuclease</fullName>
    </submittedName>
</protein>
<accession>A0A7X0XBN4</accession>
<dbReference type="GO" id="GO:0000287">
    <property type="term" value="F:magnesium ion binding"/>
    <property type="evidence" value="ECO:0007669"/>
    <property type="project" value="InterPro"/>
</dbReference>
<dbReference type="GO" id="GO:0006310">
    <property type="term" value="P:DNA recombination"/>
    <property type="evidence" value="ECO:0007669"/>
    <property type="project" value="InterPro"/>
</dbReference>
<dbReference type="GO" id="GO:0006281">
    <property type="term" value="P:DNA repair"/>
    <property type="evidence" value="ECO:0007669"/>
    <property type="project" value="InterPro"/>
</dbReference>